<dbReference type="Proteomes" id="UP000286848">
    <property type="component" value="Unassembled WGS sequence"/>
</dbReference>
<proteinExistence type="predicted"/>
<evidence type="ECO:0000313" key="1">
    <source>
        <dbReference type="EMBL" id="GBG94035.1"/>
    </source>
</evidence>
<keyword evidence="2" id="KW-1185">Reference proteome</keyword>
<dbReference type="OrthoDB" id="2054606at2"/>
<evidence type="ECO:0000313" key="2">
    <source>
        <dbReference type="Proteomes" id="UP000286848"/>
    </source>
</evidence>
<reference evidence="1 2" key="1">
    <citation type="journal article" date="2019" name="Int. J. Syst. Evol. Microbiol.">
        <title>Lactobacillus salitolerans sp. nov., a novel lactic acid bacterium isolated from spent mushroom substrates.</title>
        <authorList>
            <person name="Tohno M."/>
            <person name="Tanizawa Y."/>
            <person name="Kojima Y."/>
            <person name="Sakamoto M."/>
            <person name="Nakamura Y."/>
            <person name="Ohkuma M."/>
            <person name="Kobayashi H."/>
        </authorList>
    </citation>
    <scope>NUCLEOTIDE SEQUENCE [LARGE SCALE GENOMIC DNA]</scope>
    <source>
        <strain evidence="1 2">YK43</strain>
    </source>
</reference>
<dbReference type="EMBL" id="BFFP01000005">
    <property type="protein sequence ID" value="GBG94035.1"/>
    <property type="molecule type" value="Genomic_DNA"/>
</dbReference>
<comment type="caution">
    <text evidence="1">The sequence shown here is derived from an EMBL/GenBank/DDBJ whole genome shotgun (WGS) entry which is preliminary data.</text>
</comment>
<dbReference type="AlphaFoldDB" id="A0A401IRA2"/>
<gene>
    <name evidence="1" type="ORF">LFYK43_04940</name>
</gene>
<accession>A0A401IRA2</accession>
<keyword evidence="1" id="KW-0418">Kinase</keyword>
<sequence length="168" mass="19456">MNYLNTPFGNFWLEFNGIKIRLEKMDLTKNFNNDNTKYSIDSAVVLKPHIPRGIKRGIISLKSDVDLHTSVMPVDRVSDERYDGFEWHNEEWNFAGGIFLPMQNLESYYSVSELELPSIELGDKVLPDDVLFEVSYKNRRKLSKGNDLSLYFSMDLMDIASSRFGNND</sequence>
<dbReference type="RefSeq" id="WP_124975084.1">
    <property type="nucleotide sequence ID" value="NZ_BFFP01000005.1"/>
</dbReference>
<keyword evidence="1" id="KW-0808">Transferase</keyword>
<name>A0A401IRA2_9LACO</name>
<organism evidence="1 2">
    <name type="scientific">Ligilactobacillus salitolerans</name>
    <dbReference type="NCBI Taxonomy" id="1808352"/>
    <lineage>
        <taxon>Bacteria</taxon>
        <taxon>Bacillati</taxon>
        <taxon>Bacillota</taxon>
        <taxon>Bacilli</taxon>
        <taxon>Lactobacillales</taxon>
        <taxon>Lactobacillaceae</taxon>
        <taxon>Ligilactobacillus</taxon>
    </lineage>
</organism>
<protein>
    <submittedName>
        <fullName evidence="1">Dephospho-CoA kinase</fullName>
    </submittedName>
</protein>
<dbReference type="GO" id="GO:0016301">
    <property type="term" value="F:kinase activity"/>
    <property type="evidence" value="ECO:0007669"/>
    <property type="project" value="UniProtKB-KW"/>
</dbReference>